<reference evidence="2 3" key="1">
    <citation type="submission" date="2021-06" db="EMBL/GenBank/DDBJ databases">
        <authorList>
            <person name="Kallberg Y."/>
            <person name="Tangrot J."/>
            <person name="Rosling A."/>
        </authorList>
    </citation>
    <scope>NUCLEOTIDE SEQUENCE [LARGE SCALE GENOMIC DNA]</scope>
    <source>
        <strain evidence="2 3">120-4 pot B 10/14</strain>
    </source>
</reference>
<comment type="caution">
    <text evidence="2">The sequence shown here is derived from an EMBL/GenBank/DDBJ whole genome shotgun (WGS) entry which is preliminary data.</text>
</comment>
<dbReference type="EMBL" id="CAJVQB010002693">
    <property type="protein sequence ID" value="CAG8584127.1"/>
    <property type="molecule type" value="Genomic_DNA"/>
</dbReference>
<keyword evidence="1" id="KW-0175">Coiled coil</keyword>
<dbReference type="Proteomes" id="UP000789901">
    <property type="component" value="Unassembled WGS sequence"/>
</dbReference>
<evidence type="ECO:0000256" key="1">
    <source>
        <dbReference type="SAM" id="Coils"/>
    </source>
</evidence>
<protein>
    <submittedName>
        <fullName evidence="2">43618_t:CDS:1</fullName>
    </submittedName>
</protein>
<sequence length="242" mass="28344">MEPALSDVEEFQVELVDPECEQASELSMSENEPFEDEDDELVNEDDEFPEIACVAIEYNMSKMECHIWRKYGNITNMVEAVHALINKEGKQLKLMSAILWLFKIKDAHNNSGIPYSRYDKSKVKRQQNEFNRKITRFKKKINPNKRKLSPINITRKKSYRNASNQVVNETVVEIESDTNENNEIQMDNIELVERKMALLERKMKHRKEAAEVEAIELQNQHLKINLGLGLVKSRFILKIYEV</sequence>
<keyword evidence="3" id="KW-1185">Reference proteome</keyword>
<evidence type="ECO:0000313" key="3">
    <source>
        <dbReference type="Proteomes" id="UP000789901"/>
    </source>
</evidence>
<proteinExistence type="predicted"/>
<accession>A0ABN7UI36</accession>
<organism evidence="2 3">
    <name type="scientific">Gigaspora margarita</name>
    <dbReference type="NCBI Taxonomy" id="4874"/>
    <lineage>
        <taxon>Eukaryota</taxon>
        <taxon>Fungi</taxon>
        <taxon>Fungi incertae sedis</taxon>
        <taxon>Mucoromycota</taxon>
        <taxon>Glomeromycotina</taxon>
        <taxon>Glomeromycetes</taxon>
        <taxon>Diversisporales</taxon>
        <taxon>Gigasporaceae</taxon>
        <taxon>Gigaspora</taxon>
    </lineage>
</organism>
<name>A0ABN7UI36_GIGMA</name>
<gene>
    <name evidence="2" type="ORF">GMARGA_LOCUS6092</name>
</gene>
<feature type="coiled-coil region" evidence="1">
    <location>
        <begin position="182"/>
        <end position="220"/>
    </location>
</feature>
<evidence type="ECO:0000313" key="2">
    <source>
        <dbReference type="EMBL" id="CAG8584127.1"/>
    </source>
</evidence>